<dbReference type="STRING" id="321339.SAMN05444340_103170"/>
<evidence type="ECO:0000256" key="1">
    <source>
        <dbReference type="ARBA" id="ARBA00010692"/>
    </source>
</evidence>
<evidence type="ECO:0000313" key="4">
    <source>
        <dbReference type="EMBL" id="SDY09318.1"/>
    </source>
</evidence>
<accession>A0A1H3H331</accession>
<proteinExistence type="inferred from homology"/>
<dbReference type="EMBL" id="FNPF01000003">
    <property type="protein sequence ID" value="SDY09318.1"/>
    <property type="molecule type" value="Genomic_DNA"/>
</dbReference>
<feature type="transmembrane region" description="Helical" evidence="3">
    <location>
        <begin position="21"/>
        <end position="40"/>
    </location>
</feature>
<evidence type="ECO:0000256" key="2">
    <source>
        <dbReference type="PIRNR" id="PIRNR016661"/>
    </source>
</evidence>
<dbReference type="Gene3D" id="1.10.1760.20">
    <property type="match status" value="1"/>
</dbReference>
<feature type="transmembrane region" description="Helical" evidence="3">
    <location>
        <begin position="46"/>
        <end position="64"/>
    </location>
</feature>
<comment type="subcellular location">
    <subcellularLocation>
        <location evidence="2">Cell membrane</location>
        <topology evidence="2">Multi-pass membrane protein</topology>
    </subcellularLocation>
</comment>
<reference evidence="4 5" key="1">
    <citation type="submission" date="2016-10" db="EMBL/GenBank/DDBJ databases">
        <authorList>
            <person name="de Groot N.N."/>
        </authorList>
    </citation>
    <scope>NUCLEOTIDE SEQUENCE [LARGE SCALE GENOMIC DNA]</scope>
    <source>
        <strain evidence="4 5">DSM 26880</strain>
    </source>
</reference>
<keyword evidence="2" id="KW-0813">Transport</keyword>
<dbReference type="Pfam" id="PF02632">
    <property type="entry name" value="BioY"/>
    <property type="match status" value="1"/>
</dbReference>
<evidence type="ECO:0000313" key="5">
    <source>
        <dbReference type="Proteomes" id="UP000199286"/>
    </source>
</evidence>
<sequence length="198" mass="20564">MNLATRRPVLAELWAESGRAALAKQALLVIVGIAVLTAAAKIRVPLWPVPITMGTFAVLTIGAAYGLRLSLITLLGYVALGAAGVAVFAGENAGLAYIAGPTGGYLVGYVAAAALMGALARRGWDRGVFSMVGALMLGNAVIYAIGLPWMAYLFVESKGAAWVFQWGMGNFLLGDALKLALAAFLLPSLWALLGRTRG</sequence>
<gene>
    <name evidence="4" type="ORF">SAMN05444340_103170</name>
</gene>
<keyword evidence="2 3" id="KW-0472">Membrane</keyword>
<keyword evidence="2" id="KW-1003">Cell membrane</keyword>
<dbReference type="RefSeq" id="WP_089880221.1">
    <property type="nucleotide sequence ID" value="NZ_FNPF01000003.1"/>
</dbReference>
<comment type="similarity">
    <text evidence="1 2">Belongs to the BioY family.</text>
</comment>
<feature type="transmembrane region" description="Helical" evidence="3">
    <location>
        <begin position="171"/>
        <end position="193"/>
    </location>
</feature>
<name>A0A1H3H331_9RHOB</name>
<dbReference type="GO" id="GO:0015225">
    <property type="term" value="F:biotin transmembrane transporter activity"/>
    <property type="evidence" value="ECO:0007669"/>
    <property type="project" value="UniProtKB-UniRule"/>
</dbReference>
<keyword evidence="3" id="KW-1133">Transmembrane helix</keyword>
<feature type="transmembrane region" description="Helical" evidence="3">
    <location>
        <begin position="128"/>
        <end position="151"/>
    </location>
</feature>
<dbReference type="InterPro" id="IPR003784">
    <property type="entry name" value="BioY"/>
</dbReference>
<feature type="transmembrane region" description="Helical" evidence="3">
    <location>
        <begin position="71"/>
        <end position="89"/>
    </location>
</feature>
<dbReference type="AlphaFoldDB" id="A0A1H3H331"/>
<dbReference type="OrthoDB" id="9803495at2"/>
<keyword evidence="3" id="KW-0812">Transmembrane</keyword>
<organism evidence="4 5">
    <name type="scientific">Citreimonas salinaria</name>
    <dbReference type="NCBI Taxonomy" id="321339"/>
    <lineage>
        <taxon>Bacteria</taxon>
        <taxon>Pseudomonadati</taxon>
        <taxon>Pseudomonadota</taxon>
        <taxon>Alphaproteobacteria</taxon>
        <taxon>Rhodobacterales</taxon>
        <taxon>Roseobacteraceae</taxon>
        <taxon>Citreimonas</taxon>
    </lineage>
</organism>
<dbReference type="PIRSF" id="PIRSF016661">
    <property type="entry name" value="BioY"/>
    <property type="match status" value="1"/>
</dbReference>
<keyword evidence="5" id="KW-1185">Reference proteome</keyword>
<dbReference type="PANTHER" id="PTHR34295">
    <property type="entry name" value="BIOTIN TRANSPORTER BIOY"/>
    <property type="match status" value="1"/>
</dbReference>
<dbReference type="PANTHER" id="PTHR34295:SF1">
    <property type="entry name" value="BIOTIN TRANSPORTER BIOY"/>
    <property type="match status" value="1"/>
</dbReference>
<protein>
    <recommendedName>
        <fullName evidence="2">Biotin transporter</fullName>
    </recommendedName>
</protein>
<dbReference type="GO" id="GO:0005886">
    <property type="term" value="C:plasma membrane"/>
    <property type="evidence" value="ECO:0007669"/>
    <property type="project" value="UniProtKB-SubCell"/>
</dbReference>
<dbReference type="Proteomes" id="UP000199286">
    <property type="component" value="Unassembled WGS sequence"/>
</dbReference>
<evidence type="ECO:0000256" key="3">
    <source>
        <dbReference type="SAM" id="Phobius"/>
    </source>
</evidence>
<feature type="transmembrane region" description="Helical" evidence="3">
    <location>
        <begin position="95"/>
        <end position="116"/>
    </location>
</feature>